<keyword evidence="3" id="KW-1185">Reference proteome</keyword>
<dbReference type="InterPro" id="IPR011989">
    <property type="entry name" value="ARM-like"/>
</dbReference>
<organism evidence="2 3">
    <name type="scientific">Trypanosoma equiperdum</name>
    <dbReference type="NCBI Taxonomy" id="5694"/>
    <lineage>
        <taxon>Eukaryota</taxon>
        <taxon>Discoba</taxon>
        <taxon>Euglenozoa</taxon>
        <taxon>Kinetoplastea</taxon>
        <taxon>Metakinetoplastina</taxon>
        <taxon>Trypanosomatida</taxon>
        <taxon>Trypanosomatidae</taxon>
        <taxon>Trypanosoma</taxon>
    </lineage>
</organism>
<dbReference type="SUPFAM" id="SSF48371">
    <property type="entry name" value="ARM repeat"/>
    <property type="match status" value="1"/>
</dbReference>
<dbReference type="AlphaFoldDB" id="A0A1G4IJU0"/>
<evidence type="ECO:0000313" key="2">
    <source>
        <dbReference type="EMBL" id="SCU72809.1"/>
    </source>
</evidence>
<dbReference type="GO" id="GO:0000159">
    <property type="term" value="C:protein phosphatase type 2A complex"/>
    <property type="evidence" value="ECO:0007669"/>
    <property type="project" value="TreeGrafter"/>
</dbReference>
<dbReference type="VEuPathDB" id="TriTrypDB:TEOVI_000439300"/>
<evidence type="ECO:0000313" key="3">
    <source>
        <dbReference type="Proteomes" id="UP000195570"/>
    </source>
</evidence>
<sequence length="898" mass="98539">MKVITHEQVAMWLRDHQCPMTSLELYYEWQDVHHELFPAPLVFADMDGCAAALTISAGTVNIGMMNTLVEQSVVNMLLLYKRRCGAAAVAEAVKKVMLQSEVPDVSAESNVTSGGGSATSNTRVVEVEDHGEAQLSRVAKAEEELSTVTSVLSEQLPTLVHAVDPLQKDCLIPLISLSATISSKKNDRVAARLLLLSLYLRPNAEHRSVVAGAWVRTLQHTPRTVMRHEVIPELYNLANARAAERRILALTCLESLVQLMGEQEEDIVFRQAICEGLLLPLSEDESKTVRYHVVRCLTALWPTCPSIDLVGGVQCNDEVTECHSRFLELHARLMLHDTSATVRRRALRSMRESIIPNLKPRVMLLTHFIPLFLSLVNREVLARTNHGKPMPSGSHATDIVTSHTTANVLDATDESADRTITLLATLIGDALTHSREDVEERDVPCARSAFAERSGGVPGKPVVSAAVINAYLDVVLPTTRSLLLDLHEHETLYSCACALASSLARMVSSFSTTDWKRAREMLLLIIAGRDGSDATGWEDAAGAGAGNSTVSRETHKRCLCFFITFLTCVAGLQDKDAGANSADVRDIVNDATALMRDTIVTGKTEEEEERKRVVFHADARNRHDVCGFAFTYLMACTDEPGKTTGASAVLSALNSLAQSPDVPERVLALALVERVSALMEDDGAQMKYLWPAVHPLMYDKVFEVTEAAVKTAVSMVAFITKPEDQEEVLQKVLDTVKAEGYLSRLSVVFLLHWCSLMRIIAAEPREQILYNYLATVAQQLAKTLSPTAVVPAERSGVTGRCTVVSVAGSMEIQEVLQAVLTVLAAIPHCAVVTPQLVRSYLIPSIRLLLAVPSLSESCRVQLNNITKEYEALLLSSGKKLHSEGGFFERIRNEIKRRF</sequence>
<dbReference type="InterPro" id="IPR051023">
    <property type="entry name" value="PP2A_Regulatory_Subunit_A"/>
</dbReference>
<proteinExistence type="predicted"/>
<dbReference type="PANTHER" id="PTHR10648">
    <property type="entry name" value="SERINE/THREONINE-PROTEIN PHOSPHATASE PP2A 65 KDA REGULATORY SUBUNIT"/>
    <property type="match status" value="1"/>
</dbReference>
<dbReference type="GO" id="GO:0005634">
    <property type="term" value="C:nucleus"/>
    <property type="evidence" value="ECO:0007669"/>
    <property type="project" value="TreeGrafter"/>
</dbReference>
<dbReference type="PANTHER" id="PTHR10648:SF34">
    <property type="entry name" value="PROTEIN PHOSPHATASE 2A REGULATORY SUBUNIT, PUTATIVE-RELATED"/>
    <property type="match status" value="1"/>
</dbReference>
<comment type="caution">
    <text evidence="2">The sequence shown here is derived from an EMBL/GenBank/DDBJ whole genome shotgun (WGS) entry which is preliminary data.</text>
</comment>
<reference evidence="2" key="1">
    <citation type="submission" date="2016-09" db="EMBL/GenBank/DDBJ databases">
        <authorList>
            <person name="Hebert L."/>
            <person name="Moumen B."/>
        </authorList>
    </citation>
    <scope>NUCLEOTIDE SEQUENCE [LARGE SCALE GENOMIC DNA]</scope>
    <source>
        <strain evidence="2">OVI</strain>
    </source>
</reference>
<dbReference type="RefSeq" id="XP_067083269.1">
    <property type="nucleotide sequence ID" value="XM_067227168.1"/>
</dbReference>
<protein>
    <submittedName>
        <fullName evidence="2">Uncharacterized protein</fullName>
    </submittedName>
</protein>
<name>A0A1G4IJU0_TRYEQ</name>
<evidence type="ECO:0000256" key="1">
    <source>
        <dbReference type="ARBA" id="ARBA00022737"/>
    </source>
</evidence>
<dbReference type="InterPro" id="IPR016024">
    <property type="entry name" value="ARM-type_fold"/>
</dbReference>
<dbReference type="GO" id="GO:0019888">
    <property type="term" value="F:protein phosphatase regulator activity"/>
    <property type="evidence" value="ECO:0007669"/>
    <property type="project" value="TreeGrafter"/>
</dbReference>
<dbReference type="GO" id="GO:0005829">
    <property type="term" value="C:cytosol"/>
    <property type="evidence" value="ECO:0007669"/>
    <property type="project" value="TreeGrafter"/>
</dbReference>
<accession>A0A1G4IJU0</accession>
<dbReference type="GeneID" id="92378333"/>
<gene>
    <name evidence="2" type="ORF">TEOVI_000439300</name>
</gene>
<keyword evidence="1" id="KW-0677">Repeat</keyword>
<dbReference type="Proteomes" id="UP000195570">
    <property type="component" value="Unassembled WGS sequence"/>
</dbReference>
<dbReference type="EMBL" id="CZPT02001910">
    <property type="protein sequence ID" value="SCU72809.1"/>
    <property type="molecule type" value="Genomic_DNA"/>
</dbReference>
<dbReference type="Gene3D" id="1.25.10.10">
    <property type="entry name" value="Leucine-rich Repeat Variant"/>
    <property type="match status" value="2"/>
</dbReference>